<dbReference type="Proteomes" id="UP000199382">
    <property type="component" value="Unassembled WGS sequence"/>
</dbReference>
<sequence>MSRRAVSKVGFMSEWTRWLVAGLLSIALGALALGNAVAVSIGIVWVTGSMLLLAGGVQMILGFSDTGLGNKVLSMMLGSLIAVLGISFMRNPLKGTMSITAVITFVIAFAGVLRLFWAFRMRQTGYYWMMLISGSLSILLAGFILANFLQASERLLGILLGIELIFNGGALSVLALFLRAHTDEY</sequence>
<feature type="transmembrane region" description="Helical" evidence="1">
    <location>
        <begin position="42"/>
        <end position="63"/>
    </location>
</feature>
<dbReference type="GO" id="GO:0005886">
    <property type="term" value="C:plasma membrane"/>
    <property type="evidence" value="ECO:0007669"/>
    <property type="project" value="TreeGrafter"/>
</dbReference>
<name>A0A1G8P8H9_9RHOB</name>
<feature type="transmembrane region" description="Helical" evidence="1">
    <location>
        <begin position="95"/>
        <end position="119"/>
    </location>
</feature>
<dbReference type="PANTHER" id="PTHR34989">
    <property type="entry name" value="PROTEIN HDED"/>
    <property type="match status" value="1"/>
</dbReference>
<dbReference type="EMBL" id="FNEK01000008">
    <property type="protein sequence ID" value="SDI88809.1"/>
    <property type="molecule type" value="Genomic_DNA"/>
</dbReference>
<evidence type="ECO:0000256" key="1">
    <source>
        <dbReference type="SAM" id="Phobius"/>
    </source>
</evidence>
<keyword evidence="1" id="KW-0472">Membrane</keyword>
<protein>
    <submittedName>
        <fullName evidence="2">Uncharacterized membrane protein HdeD, DUF308 family</fullName>
    </submittedName>
</protein>
<feature type="transmembrane region" description="Helical" evidence="1">
    <location>
        <begin position="72"/>
        <end position="89"/>
    </location>
</feature>
<dbReference type="AlphaFoldDB" id="A0A1G8P8H9"/>
<keyword evidence="1" id="KW-0812">Transmembrane</keyword>
<organism evidence="2 3">
    <name type="scientific">Aliiruegeria lutimaris</name>
    <dbReference type="NCBI Taxonomy" id="571298"/>
    <lineage>
        <taxon>Bacteria</taxon>
        <taxon>Pseudomonadati</taxon>
        <taxon>Pseudomonadota</taxon>
        <taxon>Alphaproteobacteria</taxon>
        <taxon>Rhodobacterales</taxon>
        <taxon>Roseobacteraceae</taxon>
        <taxon>Aliiruegeria</taxon>
    </lineage>
</organism>
<dbReference type="STRING" id="571298.SAMN04488026_1008101"/>
<dbReference type="PANTHER" id="PTHR34989:SF1">
    <property type="entry name" value="PROTEIN HDED"/>
    <property type="match status" value="1"/>
</dbReference>
<keyword evidence="3" id="KW-1185">Reference proteome</keyword>
<evidence type="ECO:0000313" key="2">
    <source>
        <dbReference type="EMBL" id="SDI88809.1"/>
    </source>
</evidence>
<reference evidence="2 3" key="1">
    <citation type="submission" date="2016-10" db="EMBL/GenBank/DDBJ databases">
        <authorList>
            <person name="de Groot N.N."/>
        </authorList>
    </citation>
    <scope>NUCLEOTIDE SEQUENCE [LARGE SCALE GENOMIC DNA]</scope>
    <source>
        <strain evidence="2 3">DSM 25294</strain>
    </source>
</reference>
<feature type="transmembrane region" description="Helical" evidence="1">
    <location>
        <begin position="126"/>
        <end position="149"/>
    </location>
</feature>
<dbReference type="InterPro" id="IPR052712">
    <property type="entry name" value="Acid_resist_chaperone_HdeD"/>
</dbReference>
<feature type="transmembrane region" description="Helical" evidence="1">
    <location>
        <begin position="155"/>
        <end position="178"/>
    </location>
</feature>
<gene>
    <name evidence="2" type="ORF">SAMN04488026_1008101</name>
</gene>
<accession>A0A1G8P8H9</accession>
<dbReference type="InterPro" id="IPR005325">
    <property type="entry name" value="DUF308_memb"/>
</dbReference>
<proteinExistence type="predicted"/>
<evidence type="ECO:0000313" key="3">
    <source>
        <dbReference type="Proteomes" id="UP000199382"/>
    </source>
</evidence>
<dbReference type="Pfam" id="PF03729">
    <property type="entry name" value="DUF308"/>
    <property type="match status" value="1"/>
</dbReference>
<keyword evidence="1" id="KW-1133">Transmembrane helix</keyword>